<dbReference type="RefSeq" id="WP_092115039.1">
    <property type="nucleotide sequence ID" value="NZ_FNTH01000001.1"/>
</dbReference>
<organism evidence="1 2">
    <name type="scientific">Bradyrhizobium erythrophlei</name>
    <dbReference type="NCBI Taxonomy" id="1437360"/>
    <lineage>
        <taxon>Bacteria</taxon>
        <taxon>Pseudomonadati</taxon>
        <taxon>Pseudomonadota</taxon>
        <taxon>Alphaproteobacteria</taxon>
        <taxon>Hyphomicrobiales</taxon>
        <taxon>Nitrobacteraceae</taxon>
        <taxon>Bradyrhizobium</taxon>
    </lineage>
</organism>
<dbReference type="InterPro" id="IPR016064">
    <property type="entry name" value="NAD/diacylglycerol_kinase_sf"/>
</dbReference>
<gene>
    <name evidence="1" type="ORF">SAMN05444164_1613</name>
</gene>
<protein>
    <submittedName>
        <fullName evidence="1">NAD kinase</fullName>
    </submittedName>
</protein>
<dbReference type="OrthoDB" id="1889537at2"/>
<reference evidence="1 2" key="1">
    <citation type="submission" date="2016-10" db="EMBL/GenBank/DDBJ databases">
        <authorList>
            <person name="de Groot N.N."/>
        </authorList>
    </citation>
    <scope>NUCLEOTIDE SEQUENCE [LARGE SCALE GENOMIC DNA]</scope>
    <source>
        <strain evidence="1 2">MT12</strain>
    </source>
</reference>
<name>A0A1H4RRQ3_9BRAD</name>
<dbReference type="GO" id="GO:0003951">
    <property type="term" value="F:NAD+ kinase activity"/>
    <property type="evidence" value="ECO:0007669"/>
    <property type="project" value="InterPro"/>
</dbReference>
<keyword evidence="1" id="KW-0808">Transferase</keyword>
<dbReference type="SUPFAM" id="SSF111331">
    <property type="entry name" value="NAD kinase/diacylglycerol kinase-like"/>
    <property type="match status" value="1"/>
</dbReference>
<proteinExistence type="predicted"/>
<dbReference type="Proteomes" id="UP000198992">
    <property type="component" value="Unassembled WGS sequence"/>
</dbReference>
<keyword evidence="1" id="KW-0418">Kinase</keyword>
<accession>A0A1H4RRQ3</accession>
<dbReference type="PANTHER" id="PTHR13158:SF5">
    <property type="entry name" value="NAD KINASE 2, MITOCHONDRIAL"/>
    <property type="match status" value="1"/>
</dbReference>
<dbReference type="PANTHER" id="PTHR13158">
    <property type="match status" value="1"/>
</dbReference>
<dbReference type="EMBL" id="FNTH01000001">
    <property type="protein sequence ID" value="SEC34592.1"/>
    <property type="molecule type" value="Genomic_DNA"/>
</dbReference>
<dbReference type="InterPro" id="IPR017437">
    <property type="entry name" value="ATP-NAD_kinase_PpnK-typ_C"/>
</dbReference>
<evidence type="ECO:0000313" key="2">
    <source>
        <dbReference type="Proteomes" id="UP000198992"/>
    </source>
</evidence>
<dbReference type="GO" id="GO:0019674">
    <property type="term" value="P:NAD+ metabolic process"/>
    <property type="evidence" value="ECO:0007669"/>
    <property type="project" value="InterPro"/>
</dbReference>
<dbReference type="AlphaFoldDB" id="A0A1H4RRQ3"/>
<evidence type="ECO:0000313" key="1">
    <source>
        <dbReference type="EMBL" id="SEC34592.1"/>
    </source>
</evidence>
<dbReference type="Gene3D" id="2.60.200.30">
    <property type="entry name" value="Probable inorganic polyphosphate/atp-NAD kinase, domain 2"/>
    <property type="match status" value="1"/>
</dbReference>
<sequence>MPADNDRKIVLVTRKTRLEELIAKYLTAAQARFYVEHLGADFSDYQREHDVYQAERHVTVQALEQWGRYQIIDRSFLPNFIFGPSDIVVALGQDGVVANTMKYLDGHPLIGLNPDARRYDGILLPFVPRDLPALLREVAGGKRGHKAVTMAKAALTNGQILHAVNDLFIGARTHTSAVYEIALADQKERQSSSGLIVATGLGSTAWFKSIVTGSLAIAGSFGGGAGSPPYLPQAWDAGALRFAVREPFPSRTSQVTLVCGSLERAERLSVRSLMPENGVIFSDGIEADRLDFNSGTEAQITVAEREGRLIV</sequence>